<reference evidence="4" key="1">
    <citation type="submission" date="2016-10" db="EMBL/GenBank/DDBJ databases">
        <authorList>
            <person name="Varghese N."/>
            <person name="Submissions S."/>
        </authorList>
    </citation>
    <scope>NUCLEOTIDE SEQUENCE [LARGE SCALE GENOMIC DNA]</scope>
    <source>
        <strain evidence="4">CGMCC 1.6199</strain>
    </source>
</reference>
<evidence type="ECO:0000259" key="2">
    <source>
        <dbReference type="Pfam" id="PF01035"/>
    </source>
</evidence>
<dbReference type="InterPro" id="IPR036217">
    <property type="entry name" value="MethylDNA_cys_MeTrfase_DNAb"/>
</dbReference>
<gene>
    <name evidence="3" type="ORF">SAMN05216244_3327</name>
</gene>
<dbReference type="EMBL" id="FNHF01000005">
    <property type="protein sequence ID" value="SDM76082.1"/>
    <property type="molecule type" value="Genomic_DNA"/>
</dbReference>
<accession>A0A1G9VUV5</accession>
<dbReference type="CDD" id="cd06445">
    <property type="entry name" value="ATase"/>
    <property type="match status" value="1"/>
</dbReference>
<feature type="domain" description="Methylated-DNA-[protein]-cysteine S-methyltransferase DNA binding" evidence="2">
    <location>
        <begin position="4"/>
        <end position="84"/>
    </location>
</feature>
<evidence type="ECO:0000256" key="1">
    <source>
        <dbReference type="ARBA" id="ARBA00022763"/>
    </source>
</evidence>
<dbReference type="Gene3D" id="1.10.10.10">
    <property type="entry name" value="Winged helix-like DNA-binding domain superfamily/Winged helix DNA-binding domain"/>
    <property type="match status" value="1"/>
</dbReference>
<dbReference type="AlphaFoldDB" id="A0A1G9VUV5"/>
<proteinExistence type="predicted"/>
<protein>
    <submittedName>
        <fullName evidence="3">Methylated-DNA-protein-cysteine methyltransferase related protein</fullName>
    </submittedName>
</protein>
<keyword evidence="1" id="KW-0227">DNA damage</keyword>
<dbReference type="SUPFAM" id="SSF46767">
    <property type="entry name" value="Methylated DNA-protein cysteine methyltransferase, C-terminal domain"/>
    <property type="match status" value="1"/>
</dbReference>
<keyword evidence="3" id="KW-0808">Transferase</keyword>
<dbReference type="OrthoDB" id="9789813at2"/>
<dbReference type="GO" id="GO:0008168">
    <property type="term" value="F:methyltransferase activity"/>
    <property type="evidence" value="ECO:0007669"/>
    <property type="project" value="UniProtKB-KW"/>
</dbReference>
<keyword evidence="4" id="KW-1185">Reference proteome</keyword>
<dbReference type="PANTHER" id="PTHR42942:SF1">
    <property type="entry name" value="ALKYLTRANSFERASE-LIKE PROTEIN 1"/>
    <property type="match status" value="1"/>
</dbReference>
<keyword evidence="3" id="KW-0489">Methyltransferase</keyword>
<evidence type="ECO:0000313" key="4">
    <source>
        <dbReference type="Proteomes" id="UP000182347"/>
    </source>
</evidence>
<dbReference type="InterPro" id="IPR014048">
    <property type="entry name" value="MethylDNA_cys_MeTrfase_DNA-bd"/>
</dbReference>
<dbReference type="InterPro" id="IPR052520">
    <property type="entry name" value="ATL_DNA_repair"/>
</dbReference>
<evidence type="ECO:0000313" key="3">
    <source>
        <dbReference type="EMBL" id="SDM76082.1"/>
    </source>
</evidence>
<dbReference type="Proteomes" id="UP000182347">
    <property type="component" value="Unassembled WGS sequence"/>
</dbReference>
<organism evidence="3 4">
    <name type="scientific">Sediminibacillus halophilus</name>
    <dbReference type="NCBI Taxonomy" id="482461"/>
    <lineage>
        <taxon>Bacteria</taxon>
        <taxon>Bacillati</taxon>
        <taxon>Bacillota</taxon>
        <taxon>Bacilli</taxon>
        <taxon>Bacillales</taxon>
        <taxon>Bacillaceae</taxon>
        <taxon>Sediminibacillus</taxon>
    </lineage>
</organism>
<dbReference type="STRING" id="482461.SAMN05216244_3327"/>
<dbReference type="GO" id="GO:0006281">
    <property type="term" value="P:DNA repair"/>
    <property type="evidence" value="ECO:0007669"/>
    <property type="project" value="InterPro"/>
</dbReference>
<dbReference type="InterPro" id="IPR036388">
    <property type="entry name" value="WH-like_DNA-bd_sf"/>
</dbReference>
<dbReference type="RefSeq" id="WP_074600395.1">
    <property type="nucleotide sequence ID" value="NZ_FNHF01000005.1"/>
</dbReference>
<sequence>MRQFTENTIKLIQGIPEGKVMYYGQIAKHAGNARGARQVVRVLHSMSKKYQLPWHRVVNAKGEISVKGEEQFHTQKVSLELEGVEVDSGGTINLDKFLYEPEEDVEWKR</sequence>
<dbReference type="PANTHER" id="PTHR42942">
    <property type="entry name" value="6-O-METHYLGUANINE DNA METHYLTRANSFERASE"/>
    <property type="match status" value="1"/>
</dbReference>
<name>A0A1G9VUV5_9BACI</name>
<dbReference type="Pfam" id="PF01035">
    <property type="entry name" value="DNA_binding_1"/>
    <property type="match status" value="1"/>
</dbReference>
<dbReference type="GO" id="GO:0032259">
    <property type="term" value="P:methylation"/>
    <property type="evidence" value="ECO:0007669"/>
    <property type="project" value="UniProtKB-KW"/>
</dbReference>